<dbReference type="PANTHER" id="PTHR43584:SF8">
    <property type="entry name" value="N-ACETYLMURAMATE ALPHA-1-PHOSPHATE URIDYLYLTRANSFERASE"/>
    <property type="match status" value="1"/>
</dbReference>
<keyword evidence="2" id="KW-0548">Nucleotidyltransferase</keyword>
<dbReference type="AlphaFoldDB" id="A0A1F6V4T5"/>
<dbReference type="GO" id="GO:0016779">
    <property type="term" value="F:nucleotidyltransferase activity"/>
    <property type="evidence" value="ECO:0007669"/>
    <property type="project" value="UniProtKB-KW"/>
</dbReference>
<dbReference type="PANTHER" id="PTHR43584">
    <property type="entry name" value="NUCLEOTIDYL TRANSFERASE"/>
    <property type="match status" value="1"/>
</dbReference>
<proteinExistence type="predicted"/>
<accession>A0A1F6V4T5</accession>
<dbReference type="InterPro" id="IPR005835">
    <property type="entry name" value="NTP_transferase_dom"/>
</dbReference>
<evidence type="ECO:0000313" key="5">
    <source>
        <dbReference type="Proteomes" id="UP000178700"/>
    </source>
</evidence>
<keyword evidence="1" id="KW-0808">Transferase</keyword>
<name>A0A1F6V4T5_9BACT</name>
<comment type="caution">
    <text evidence="4">The sequence shown here is derived from an EMBL/GenBank/DDBJ whole genome shotgun (WGS) entry which is preliminary data.</text>
</comment>
<protein>
    <recommendedName>
        <fullName evidence="3">Nucleotidyl transferase domain-containing protein</fullName>
    </recommendedName>
</protein>
<dbReference type="SUPFAM" id="SSF53448">
    <property type="entry name" value="Nucleotide-diphospho-sugar transferases"/>
    <property type="match status" value="1"/>
</dbReference>
<sequence length="237" mass="26816">MKAVLLAAGKGTRLLPLTIDTPKVLVEVNGKPFLWYVLEHLWLAGFDDIGLVVGYKKEKVAAFVKEYLVHQGGMKITLIHQDEQLGTGHAVLCAKVFVGQENFIVYSTDNLISEEDLRALPMDDEFMYVMAMQVQFPERYGVLVHEGDRLKEIKEKPKEYYGNWVNAGIYKFTPQIFSLLEKVGVSSRGEIEVTDAVTMLAKQGKARILKLKEYWLDLGKKDDIPHIEAFLQRRGGG</sequence>
<dbReference type="EMBL" id="MFTJ01000051">
    <property type="protein sequence ID" value="OGI64466.1"/>
    <property type="molecule type" value="Genomic_DNA"/>
</dbReference>
<gene>
    <name evidence="4" type="ORF">A2642_02920</name>
</gene>
<dbReference type="InterPro" id="IPR050065">
    <property type="entry name" value="GlmU-like"/>
</dbReference>
<organism evidence="4 5">
    <name type="scientific">Candidatus Nomurabacteria bacterium RIFCSPHIGHO2_01_FULL_39_10</name>
    <dbReference type="NCBI Taxonomy" id="1801733"/>
    <lineage>
        <taxon>Bacteria</taxon>
        <taxon>Candidatus Nomuraibacteriota</taxon>
    </lineage>
</organism>
<dbReference type="InterPro" id="IPR029044">
    <property type="entry name" value="Nucleotide-diphossugar_trans"/>
</dbReference>
<dbReference type="Proteomes" id="UP000178700">
    <property type="component" value="Unassembled WGS sequence"/>
</dbReference>
<dbReference type="Pfam" id="PF00483">
    <property type="entry name" value="NTP_transferase"/>
    <property type="match status" value="1"/>
</dbReference>
<evidence type="ECO:0000256" key="2">
    <source>
        <dbReference type="ARBA" id="ARBA00022695"/>
    </source>
</evidence>
<dbReference type="Gene3D" id="3.90.550.10">
    <property type="entry name" value="Spore Coat Polysaccharide Biosynthesis Protein SpsA, Chain A"/>
    <property type="match status" value="1"/>
</dbReference>
<feature type="domain" description="Nucleotidyl transferase" evidence="3">
    <location>
        <begin position="2"/>
        <end position="232"/>
    </location>
</feature>
<evidence type="ECO:0000259" key="3">
    <source>
        <dbReference type="Pfam" id="PF00483"/>
    </source>
</evidence>
<evidence type="ECO:0000313" key="4">
    <source>
        <dbReference type="EMBL" id="OGI64466.1"/>
    </source>
</evidence>
<reference evidence="4 5" key="1">
    <citation type="journal article" date="2016" name="Nat. Commun.">
        <title>Thousands of microbial genomes shed light on interconnected biogeochemical processes in an aquifer system.</title>
        <authorList>
            <person name="Anantharaman K."/>
            <person name="Brown C.T."/>
            <person name="Hug L.A."/>
            <person name="Sharon I."/>
            <person name="Castelle C.J."/>
            <person name="Probst A.J."/>
            <person name="Thomas B.C."/>
            <person name="Singh A."/>
            <person name="Wilkins M.J."/>
            <person name="Karaoz U."/>
            <person name="Brodie E.L."/>
            <person name="Williams K.H."/>
            <person name="Hubbard S.S."/>
            <person name="Banfield J.F."/>
        </authorList>
    </citation>
    <scope>NUCLEOTIDE SEQUENCE [LARGE SCALE GENOMIC DNA]</scope>
</reference>
<dbReference type="CDD" id="cd04181">
    <property type="entry name" value="NTP_transferase"/>
    <property type="match status" value="1"/>
</dbReference>
<evidence type="ECO:0000256" key="1">
    <source>
        <dbReference type="ARBA" id="ARBA00022679"/>
    </source>
</evidence>